<accession>A0ACB9IS71</accession>
<name>A0ACB9IS71_9ASTR</name>
<proteinExistence type="predicted"/>
<reference evidence="1 2" key="2">
    <citation type="journal article" date="2022" name="Mol. Ecol. Resour.">
        <title>The genomes of chicory, endive, great burdock and yacon provide insights into Asteraceae paleo-polyploidization history and plant inulin production.</title>
        <authorList>
            <person name="Fan W."/>
            <person name="Wang S."/>
            <person name="Wang H."/>
            <person name="Wang A."/>
            <person name="Jiang F."/>
            <person name="Liu H."/>
            <person name="Zhao H."/>
            <person name="Xu D."/>
            <person name="Zhang Y."/>
        </authorList>
    </citation>
    <scope>NUCLEOTIDE SEQUENCE [LARGE SCALE GENOMIC DNA]</scope>
    <source>
        <strain evidence="2">cv. Yunnan</strain>
        <tissue evidence="1">Leaves</tissue>
    </source>
</reference>
<dbReference type="Proteomes" id="UP001056120">
    <property type="component" value="Linkage Group LG07"/>
</dbReference>
<sequence length="108" mass="12012">MPSLVNPSMVPVVSTSSTVHMCCLPSLASVRHGDVVSYVCFASTDYYIKHVPGFIEKSEKLKAKGTEDLLLISVDDPFVIKARKKLYQRPKMDSFYVKLVVISVSLCQ</sequence>
<keyword evidence="2" id="KW-1185">Reference proteome</keyword>
<protein>
    <submittedName>
        <fullName evidence="1">Uncharacterized protein</fullName>
    </submittedName>
</protein>
<dbReference type="EMBL" id="CM042024">
    <property type="protein sequence ID" value="KAI3810784.1"/>
    <property type="molecule type" value="Genomic_DNA"/>
</dbReference>
<reference evidence="2" key="1">
    <citation type="journal article" date="2022" name="Mol. Ecol. Resour.">
        <title>The genomes of chicory, endive, great burdock and yacon provide insights into Asteraceae palaeo-polyploidization history and plant inulin production.</title>
        <authorList>
            <person name="Fan W."/>
            <person name="Wang S."/>
            <person name="Wang H."/>
            <person name="Wang A."/>
            <person name="Jiang F."/>
            <person name="Liu H."/>
            <person name="Zhao H."/>
            <person name="Xu D."/>
            <person name="Zhang Y."/>
        </authorList>
    </citation>
    <scope>NUCLEOTIDE SEQUENCE [LARGE SCALE GENOMIC DNA]</scope>
    <source>
        <strain evidence="2">cv. Yunnan</strain>
    </source>
</reference>
<comment type="caution">
    <text evidence="1">The sequence shown here is derived from an EMBL/GenBank/DDBJ whole genome shotgun (WGS) entry which is preliminary data.</text>
</comment>
<gene>
    <name evidence="1" type="ORF">L1987_20406</name>
</gene>
<organism evidence="1 2">
    <name type="scientific">Smallanthus sonchifolius</name>
    <dbReference type="NCBI Taxonomy" id="185202"/>
    <lineage>
        <taxon>Eukaryota</taxon>
        <taxon>Viridiplantae</taxon>
        <taxon>Streptophyta</taxon>
        <taxon>Embryophyta</taxon>
        <taxon>Tracheophyta</taxon>
        <taxon>Spermatophyta</taxon>
        <taxon>Magnoliopsida</taxon>
        <taxon>eudicotyledons</taxon>
        <taxon>Gunneridae</taxon>
        <taxon>Pentapetalae</taxon>
        <taxon>asterids</taxon>
        <taxon>campanulids</taxon>
        <taxon>Asterales</taxon>
        <taxon>Asteraceae</taxon>
        <taxon>Asteroideae</taxon>
        <taxon>Heliantheae alliance</taxon>
        <taxon>Millerieae</taxon>
        <taxon>Smallanthus</taxon>
    </lineage>
</organism>
<evidence type="ECO:0000313" key="2">
    <source>
        <dbReference type="Proteomes" id="UP001056120"/>
    </source>
</evidence>
<evidence type="ECO:0000313" key="1">
    <source>
        <dbReference type="EMBL" id="KAI3810784.1"/>
    </source>
</evidence>